<feature type="domain" description="HTH gntR-type" evidence="5">
    <location>
        <begin position="10"/>
        <end position="78"/>
    </location>
</feature>
<dbReference type="Proteomes" id="UP001575652">
    <property type="component" value="Unassembled WGS sequence"/>
</dbReference>
<dbReference type="InterPro" id="IPR036390">
    <property type="entry name" value="WH_DNA-bd_sf"/>
</dbReference>
<evidence type="ECO:0000256" key="4">
    <source>
        <dbReference type="ARBA" id="ARBA00023163"/>
    </source>
</evidence>
<dbReference type="PROSITE" id="PS50949">
    <property type="entry name" value="HTH_GNTR"/>
    <property type="match status" value="1"/>
</dbReference>
<dbReference type="PANTHER" id="PTHR46577">
    <property type="entry name" value="HTH-TYPE TRANSCRIPTIONAL REGULATORY PROTEIN GABR"/>
    <property type="match status" value="1"/>
</dbReference>
<evidence type="ECO:0000259" key="5">
    <source>
        <dbReference type="PROSITE" id="PS50949"/>
    </source>
</evidence>
<sequence>MITVDPGAPVPPTEQIRSQLAALIQGGELPAETRLPPVRQLAADLRVAVGTVAKAYRELEACGMIRTGRAAGTRVNPGHATAVPTLAEARAFAAAARGAGMSLDDARGILAACWDA</sequence>
<evidence type="ECO:0000256" key="1">
    <source>
        <dbReference type="ARBA" id="ARBA00022898"/>
    </source>
</evidence>
<keyword evidence="7" id="KW-1185">Reference proteome</keyword>
<evidence type="ECO:0000256" key="2">
    <source>
        <dbReference type="ARBA" id="ARBA00023015"/>
    </source>
</evidence>
<dbReference type="PANTHER" id="PTHR46577:SF1">
    <property type="entry name" value="HTH-TYPE TRANSCRIPTIONAL REGULATORY PROTEIN GABR"/>
    <property type="match status" value="1"/>
</dbReference>
<dbReference type="InterPro" id="IPR036388">
    <property type="entry name" value="WH-like_DNA-bd_sf"/>
</dbReference>
<keyword evidence="2" id="KW-0805">Transcription regulation</keyword>
<keyword evidence="1" id="KW-0663">Pyridoxal phosphate</keyword>
<protein>
    <submittedName>
        <fullName evidence="6">GntR family transcriptional regulator</fullName>
    </submittedName>
</protein>
<dbReference type="RefSeq" id="WP_373972487.1">
    <property type="nucleotide sequence ID" value="NZ_JBHDLJ010000009.1"/>
</dbReference>
<proteinExistence type="predicted"/>
<dbReference type="Gene3D" id="1.10.10.10">
    <property type="entry name" value="Winged helix-like DNA-binding domain superfamily/Winged helix DNA-binding domain"/>
    <property type="match status" value="1"/>
</dbReference>
<dbReference type="CDD" id="cd07377">
    <property type="entry name" value="WHTH_GntR"/>
    <property type="match status" value="1"/>
</dbReference>
<dbReference type="EMBL" id="JBHDLJ010000009">
    <property type="protein sequence ID" value="MFB0835314.1"/>
    <property type="molecule type" value="Genomic_DNA"/>
</dbReference>
<comment type="caution">
    <text evidence="6">The sequence shown here is derived from an EMBL/GenBank/DDBJ whole genome shotgun (WGS) entry which is preliminary data.</text>
</comment>
<gene>
    <name evidence="6" type="ORF">ACETWP_12010</name>
</gene>
<name>A0ABV4UQH1_9MICC</name>
<dbReference type="InterPro" id="IPR051446">
    <property type="entry name" value="HTH_trans_reg/aminotransferase"/>
</dbReference>
<evidence type="ECO:0000313" key="7">
    <source>
        <dbReference type="Proteomes" id="UP001575652"/>
    </source>
</evidence>
<organism evidence="6 7">
    <name type="scientific">Arthrobacter halodurans</name>
    <dbReference type="NCBI Taxonomy" id="516699"/>
    <lineage>
        <taxon>Bacteria</taxon>
        <taxon>Bacillati</taxon>
        <taxon>Actinomycetota</taxon>
        <taxon>Actinomycetes</taxon>
        <taxon>Micrococcales</taxon>
        <taxon>Micrococcaceae</taxon>
        <taxon>Arthrobacter</taxon>
    </lineage>
</organism>
<keyword evidence="3" id="KW-0238">DNA-binding</keyword>
<reference evidence="6 7" key="1">
    <citation type="submission" date="2024-09" db="EMBL/GenBank/DDBJ databases">
        <authorList>
            <person name="Salinas-Garcia M.A."/>
            <person name="Prieme A."/>
        </authorList>
    </citation>
    <scope>NUCLEOTIDE SEQUENCE [LARGE SCALE GENOMIC DNA]</scope>
    <source>
        <strain evidence="6 7">DSM 21081</strain>
    </source>
</reference>
<evidence type="ECO:0000256" key="3">
    <source>
        <dbReference type="ARBA" id="ARBA00023125"/>
    </source>
</evidence>
<accession>A0ABV4UQH1</accession>
<dbReference type="InterPro" id="IPR000524">
    <property type="entry name" value="Tscrpt_reg_HTH_GntR"/>
</dbReference>
<evidence type="ECO:0000313" key="6">
    <source>
        <dbReference type="EMBL" id="MFB0835314.1"/>
    </source>
</evidence>
<dbReference type="SMART" id="SM00345">
    <property type="entry name" value="HTH_GNTR"/>
    <property type="match status" value="1"/>
</dbReference>
<dbReference type="Pfam" id="PF00392">
    <property type="entry name" value="GntR"/>
    <property type="match status" value="1"/>
</dbReference>
<dbReference type="SUPFAM" id="SSF46785">
    <property type="entry name" value="Winged helix' DNA-binding domain"/>
    <property type="match status" value="1"/>
</dbReference>
<keyword evidence="4" id="KW-0804">Transcription</keyword>